<dbReference type="EMBL" id="JACEIP010000013">
    <property type="protein sequence ID" value="MBA4543252.1"/>
    <property type="molecule type" value="Genomic_DNA"/>
</dbReference>
<sequence>MIMDSLFIIGLLFIFLVIVVLVSVFRHFSRMPKPLFKEPANFLKPKCWSDEDVTVGWVGHSTVLINLYGTKILTDPVLGRRVGVHLGIRDWTIGPKRHTGPALSIEELGHVDLILLSHAHMDHFDFPSLKKLAHSGTKVVTASGTGHLLKKMPFSEVLELGGEESIDFREWGLTITAVPVKHWGNRFPWNKSYGYTGYLLEKREQRIFYPGDTAYTPNLSKLKEKGEIDLALMPIGAYFPDSFQWAHCTPEQAWQMFKEIGAKWLAPIHWNTFVLSYEPVDEPIRRLKEAAGEEAERIVWQEQGEVFCLSKAVR</sequence>
<dbReference type="PANTHER" id="PTHR15032:SF36">
    <property type="entry name" value="METALLO-BETA-LACTAMASE DOMAIN-CONTAINING PROTEIN"/>
    <property type="match status" value="1"/>
</dbReference>
<accession>A0A7W2AHI9</accession>
<evidence type="ECO:0000313" key="3">
    <source>
        <dbReference type="EMBL" id="MBA4543252.1"/>
    </source>
</evidence>
<feature type="transmembrane region" description="Helical" evidence="1">
    <location>
        <begin position="6"/>
        <end position="25"/>
    </location>
</feature>
<reference evidence="3 4" key="1">
    <citation type="submission" date="2020-07" db="EMBL/GenBank/DDBJ databases">
        <authorList>
            <person name="Feng H."/>
        </authorList>
    </citation>
    <scope>NUCLEOTIDE SEQUENCE [LARGE SCALE GENOMIC DNA]</scope>
    <source>
        <strain evidence="4">s-11</strain>
    </source>
</reference>
<dbReference type="PANTHER" id="PTHR15032">
    <property type="entry name" value="N-ACYL-PHOSPHATIDYLETHANOLAMINE-HYDROLYZING PHOSPHOLIPASE D"/>
    <property type="match status" value="1"/>
</dbReference>
<evidence type="ECO:0000256" key="1">
    <source>
        <dbReference type="SAM" id="Phobius"/>
    </source>
</evidence>
<protein>
    <submittedName>
        <fullName evidence="3">MBL fold metallo-hydrolase</fullName>
    </submittedName>
</protein>
<name>A0A7W2AHI9_9BACL</name>
<comment type="caution">
    <text evidence="3">The sequence shown here is derived from an EMBL/GenBank/DDBJ whole genome shotgun (WGS) entry which is preliminary data.</text>
</comment>
<dbReference type="PIRSF" id="PIRSF038896">
    <property type="entry name" value="NAPE-PLD"/>
    <property type="match status" value="1"/>
</dbReference>
<gene>
    <name evidence="3" type="ORF">H1164_10125</name>
</gene>
<proteinExistence type="predicted"/>
<dbReference type="InterPro" id="IPR036866">
    <property type="entry name" value="RibonucZ/Hydroxyglut_hydro"/>
</dbReference>
<dbReference type="RefSeq" id="WP_152568534.1">
    <property type="nucleotide sequence ID" value="NZ_JACEIP010000013.1"/>
</dbReference>
<dbReference type="Pfam" id="PF12706">
    <property type="entry name" value="Lactamase_B_2"/>
    <property type="match status" value="1"/>
</dbReference>
<dbReference type="GO" id="GO:0008270">
    <property type="term" value="F:zinc ion binding"/>
    <property type="evidence" value="ECO:0007669"/>
    <property type="project" value="InterPro"/>
</dbReference>
<keyword evidence="4" id="KW-1185">Reference proteome</keyword>
<dbReference type="AlphaFoldDB" id="A0A7W2AHI9"/>
<keyword evidence="1" id="KW-0472">Membrane</keyword>
<feature type="domain" description="Metallo-beta-lactamase" evidence="2">
    <location>
        <begin position="70"/>
        <end position="270"/>
    </location>
</feature>
<dbReference type="GO" id="GO:0070290">
    <property type="term" value="F:N-acylphosphatidylethanolamine-specific phospholipase D activity"/>
    <property type="evidence" value="ECO:0007669"/>
    <property type="project" value="InterPro"/>
</dbReference>
<evidence type="ECO:0000259" key="2">
    <source>
        <dbReference type="Pfam" id="PF12706"/>
    </source>
</evidence>
<dbReference type="InterPro" id="IPR024884">
    <property type="entry name" value="NAPE-PLD"/>
</dbReference>
<dbReference type="GO" id="GO:0005737">
    <property type="term" value="C:cytoplasm"/>
    <property type="evidence" value="ECO:0007669"/>
    <property type="project" value="TreeGrafter"/>
</dbReference>
<keyword evidence="3" id="KW-0378">Hydrolase</keyword>
<dbReference type="Gene3D" id="3.60.15.10">
    <property type="entry name" value="Ribonuclease Z/Hydroxyacylglutathione hydrolase-like"/>
    <property type="match status" value="1"/>
</dbReference>
<keyword evidence="1" id="KW-0812">Transmembrane</keyword>
<evidence type="ECO:0000313" key="4">
    <source>
        <dbReference type="Proteomes" id="UP000530514"/>
    </source>
</evidence>
<dbReference type="Proteomes" id="UP000530514">
    <property type="component" value="Unassembled WGS sequence"/>
</dbReference>
<organism evidence="3 4">
    <name type="scientific">Thermoactinomyces daqus</name>
    <dbReference type="NCBI Taxonomy" id="1329516"/>
    <lineage>
        <taxon>Bacteria</taxon>
        <taxon>Bacillati</taxon>
        <taxon>Bacillota</taxon>
        <taxon>Bacilli</taxon>
        <taxon>Bacillales</taxon>
        <taxon>Thermoactinomycetaceae</taxon>
        <taxon>Thermoactinomyces</taxon>
    </lineage>
</organism>
<dbReference type="InterPro" id="IPR001279">
    <property type="entry name" value="Metallo-B-lactamas"/>
</dbReference>
<dbReference type="OrthoDB" id="9805728at2"/>
<keyword evidence="1" id="KW-1133">Transmembrane helix</keyword>
<dbReference type="SUPFAM" id="SSF56281">
    <property type="entry name" value="Metallo-hydrolase/oxidoreductase"/>
    <property type="match status" value="1"/>
</dbReference>